<dbReference type="Proteomes" id="UP000805704">
    <property type="component" value="Chromosome 21"/>
</dbReference>
<organism evidence="1 2">
    <name type="scientific">Nibea albiflora</name>
    <name type="common">Yellow drum</name>
    <name type="synonym">Corvina albiflora</name>
    <dbReference type="NCBI Taxonomy" id="240163"/>
    <lineage>
        <taxon>Eukaryota</taxon>
        <taxon>Metazoa</taxon>
        <taxon>Chordata</taxon>
        <taxon>Craniata</taxon>
        <taxon>Vertebrata</taxon>
        <taxon>Euteleostomi</taxon>
        <taxon>Actinopterygii</taxon>
        <taxon>Neopterygii</taxon>
        <taxon>Teleostei</taxon>
        <taxon>Neoteleostei</taxon>
        <taxon>Acanthomorphata</taxon>
        <taxon>Eupercaria</taxon>
        <taxon>Sciaenidae</taxon>
        <taxon>Nibea</taxon>
    </lineage>
</organism>
<gene>
    <name evidence="1" type="primary">AXL</name>
    <name evidence="1" type="ORF">GBF38_005617</name>
</gene>
<name>A0ACB7EZY5_NIBAL</name>
<evidence type="ECO:0000313" key="1">
    <source>
        <dbReference type="EMBL" id="KAG8006351.1"/>
    </source>
</evidence>
<keyword evidence="1" id="KW-0418">Kinase</keyword>
<proteinExistence type="predicted"/>
<reference evidence="1" key="1">
    <citation type="submission" date="2020-04" db="EMBL/GenBank/DDBJ databases">
        <title>A chromosome-scale assembly and high-density genetic map of the yellow drum (Nibea albiflora) genome.</title>
        <authorList>
            <person name="Xu D."/>
            <person name="Zhang W."/>
            <person name="Chen R."/>
            <person name="Tan P."/>
            <person name="Wang L."/>
            <person name="Song H."/>
            <person name="Tian L."/>
            <person name="Zhu Q."/>
            <person name="Wang B."/>
        </authorList>
    </citation>
    <scope>NUCLEOTIDE SEQUENCE</scope>
    <source>
        <strain evidence="1">ZJHYS-2018</strain>
    </source>
</reference>
<keyword evidence="2" id="KW-1185">Reference proteome</keyword>
<keyword evidence="1" id="KW-0675">Receptor</keyword>
<protein>
    <submittedName>
        <fullName evidence="1">Tyrosine-protein kinase receptor UFO</fullName>
    </submittedName>
</protein>
<comment type="caution">
    <text evidence="1">The sequence shown here is derived from an EMBL/GenBank/DDBJ whole genome shotgun (WGS) entry which is preliminary data.</text>
</comment>
<evidence type="ECO:0000313" key="2">
    <source>
        <dbReference type="Proteomes" id="UP000805704"/>
    </source>
</evidence>
<dbReference type="EMBL" id="CM024809">
    <property type="protein sequence ID" value="KAG8006351.1"/>
    <property type="molecule type" value="Genomic_DNA"/>
</dbReference>
<keyword evidence="1" id="KW-0808">Transferase</keyword>
<sequence length="712" mass="78584">VEVFHSDKQSRLGWTSEPTSQWTEIRLKVATQSPVPVLQACENGKKRSIISQWMQRQDAHDLLMDVTFTQEEERSGQMSPLQVHLFDSDSPIRRFLDGRKVLDLQAPRPFPSTASGREMLRYMNHSLALSLGSVRRRGFQLAFSYSGTCVLITSIRLYYRMCPDIVDHLALFKGTGAGSEPLKGSCVNGAVEVSPLDRTCTMDGVWGPLEGGCTCKPGHQVMNDTCQACRMGYYKPTNESRGCRLCPPNTRTHSEGAERCDCLQGYNRLPTDPDELGCTKPPSTPVNLTAHHQNDSGLIVTWDPPHDWGGRQEVEYHITCGRKTEAGSQWEACGDNVVVLQGGPTSTSARITGMNPQHDYRLSVRAQNDISILQGAPLSSTATVTIHRLVEGVAQLLEGLSARLLSSLKDVLVERNKLTLGKELGRGQFFGSVYEGVYTPDEGVDMKVAVKTMRVGIHSQQDLHEFLREAEIMQNFDHENVVRLLGVTLQREEDSSLPVPLVILPYMKHGDLRRFLIDTRYGDVPMFVPHQSLLRFMTDIAAGMEYLSSQGFLHRDLAARNCIGHSGVTMWEIVSRGRTPYPGVHNHEVLDLLLSGHRLKPPEDCDHKLAAGLRSRPAGLASGELGETLKGLLSELPVLEASQEASYINQVLEVSAAVAASQEPQTNSGGRLENVYLPTPVGAAAAKDDDFEEEEGYLKFITGSTITGDDNH</sequence>
<feature type="non-terminal residue" evidence="1">
    <location>
        <position position="1"/>
    </location>
</feature>
<accession>A0ACB7EZY5</accession>